<dbReference type="Proteomes" id="UP000257607">
    <property type="component" value="Chromosome"/>
</dbReference>
<dbReference type="RefSeq" id="WP_116843450.1">
    <property type="nucleotide sequence ID" value="NZ_CBCPIN010000001.1"/>
</dbReference>
<dbReference type="InterPro" id="IPR036412">
    <property type="entry name" value="HAD-like_sf"/>
</dbReference>
<evidence type="ECO:0000313" key="2">
    <source>
        <dbReference type="Proteomes" id="UP000257607"/>
    </source>
</evidence>
<dbReference type="PANTHER" id="PTHR10000:SF8">
    <property type="entry name" value="HAD SUPERFAMILY HYDROLASE-LIKE, TYPE 3"/>
    <property type="match status" value="1"/>
</dbReference>
<protein>
    <submittedName>
        <fullName evidence="1">HAD family phosphatase</fullName>
    </submittedName>
</protein>
<name>A0A385ACC0_LATCU</name>
<dbReference type="Gene3D" id="3.30.1240.10">
    <property type="match status" value="1"/>
</dbReference>
<dbReference type="Gene3D" id="3.40.50.1000">
    <property type="entry name" value="HAD superfamily/HAD-like"/>
    <property type="match status" value="1"/>
</dbReference>
<dbReference type="SUPFAM" id="SSF56784">
    <property type="entry name" value="HAD-like"/>
    <property type="match status" value="1"/>
</dbReference>
<reference evidence="1 2" key="1">
    <citation type="submission" date="2018-07" db="EMBL/GenBank/DDBJ databases">
        <title>Lactobacillus curvatus genome sequence.</title>
        <authorList>
            <person name="Prechtl R."/>
        </authorList>
    </citation>
    <scope>NUCLEOTIDE SEQUENCE [LARGE SCALE GENOMIC DNA]</scope>
    <source>
        <strain evidence="1 2">TMW 1.1928</strain>
    </source>
</reference>
<dbReference type="Pfam" id="PF08282">
    <property type="entry name" value="Hydrolase_3"/>
    <property type="match status" value="1"/>
</dbReference>
<organism evidence="1 2">
    <name type="scientific">Latilactobacillus curvatus</name>
    <name type="common">Lactobacillus curvatus</name>
    <dbReference type="NCBI Taxonomy" id="28038"/>
    <lineage>
        <taxon>Bacteria</taxon>
        <taxon>Bacillati</taxon>
        <taxon>Bacillota</taxon>
        <taxon>Bacilli</taxon>
        <taxon>Lactobacillales</taxon>
        <taxon>Lactobacillaceae</taxon>
        <taxon>Latilactobacillus</taxon>
    </lineage>
</organism>
<dbReference type="InterPro" id="IPR023214">
    <property type="entry name" value="HAD_sf"/>
</dbReference>
<dbReference type="NCBIfam" id="TIGR01484">
    <property type="entry name" value="HAD-SF-IIB"/>
    <property type="match status" value="1"/>
</dbReference>
<dbReference type="GO" id="GO:0005829">
    <property type="term" value="C:cytosol"/>
    <property type="evidence" value="ECO:0007669"/>
    <property type="project" value="TreeGrafter"/>
</dbReference>
<evidence type="ECO:0000313" key="1">
    <source>
        <dbReference type="EMBL" id="AXN35305.1"/>
    </source>
</evidence>
<accession>A0A385ACC0</accession>
<dbReference type="AlphaFoldDB" id="A0A385ACC0"/>
<dbReference type="InterPro" id="IPR006379">
    <property type="entry name" value="HAD-SF_hydro_IIB"/>
</dbReference>
<sequence>MIKYIFSNLDGTLLNQDGQLSEKDIAAVKASPLPISLISARSPQEMQATIEQLALTTPQVAFNGGLIYQPTDLFPMVLAEYPLATSAVATLIAALQSEFSDISLSAYDLHHWYTQTIDAGIEAIAKQTGQLPTLINFSDQLQNPFLKLFKIQLIMQTTQQRATVADFINQCHLPGLSVQQSGTMTLEITSHEATKANALTTILENTGLTVADCAAFGEGQNDLAMLSLVGHPIVMGNASDQIQMAGQFITKTNHHSGFSYGLKKYITKVNQKVG</sequence>
<dbReference type="EMBL" id="CP031003">
    <property type="protein sequence ID" value="AXN35305.1"/>
    <property type="molecule type" value="Genomic_DNA"/>
</dbReference>
<proteinExistence type="predicted"/>
<dbReference type="GO" id="GO:0000287">
    <property type="term" value="F:magnesium ion binding"/>
    <property type="evidence" value="ECO:0007669"/>
    <property type="project" value="TreeGrafter"/>
</dbReference>
<gene>
    <name evidence="1" type="ORF">DT351_02585</name>
</gene>
<dbReference type="GO" id="GO:0016791">
    <property type="term" value="F:phosphatase activity"/>
    <property type="evidence" value="ECO:0007669"/>
    <property type="project" value="TreeGrafter"/>
</dbReference>
<dbReference type="PANTHER" id="PTHR10000">
    <property type="entry name" value="PHOSPHOSERINE PHOSPHATASE"/>
    <property type="match status" value="1"/>
</dbReference>